<keyword evidence="3" id="KW-1185">Reference proteome</keyword>
<sequence length="54" mass="6478">MLLLLMMMLVKMMMMILKKKKKIKIQNQTSGNRYPAKPYMCYQSVVGSMYRKQK</sequence>
<feature type="chain" id="PRO_5039082148" evidence="1">
    <location>
        <begin position="19"/>
        <end position="54"/>
    </location>
</feature>
<reference evidence="2" key="1">
    <citation type="journal article" date="2019" name="bioRxiv">
        <title>The Genome of the Zebra Mussel, Dreissena polymorpha: A Resource for Invasive Species Research.</title>
        <authorList>
            <person name="McCartney M.A."/>
            <person name="Auch B."/>
            <person name="Kono T."/>
            <person name="Mallez S."/>
            <person name="Zhang Y."/>
            <person name="Obille A."/>
            <person name="Becker A."/>
            <person name="Abrahante J.E."/>
            <person name="Garbe J."/>
            <person name="Badalamenti J.P."/>
            <person name="Herman A."/>
            <person name="Mangelson H."/>
            <person name="Liachko I."/>
            <person name="Sullivan S."/>
            <person name="Sone E.D."/>
            <person name="Koren S."/>
            <person name="Silverstein K.A.T."/>
            <person name="Beckman K.B."/>
            <person name="Gohl D.M."/>
        </authorList>
    </citation>
    <scope>NUCLEOTIDE SEQUENCE</scope>
    <source>
        <strain evidence="2">Duluth1</strain>
        <tissue evidence="2">Whole animal</tissue>
    </source>
</reference>
<dbReference type="AlphaFoldDB" id="A0A9D4DUC7"/>
<name>A0A9D4DUC7_DREPO</name>
<evidence type="ECO:0000256" key="1">
    <source>
        <dbReference type="SAM" id="SignalP"/>
    </source>
</evidence>
<keyword evidence="1" id="KW-0732">Signal</keyword>
<proteinExistence type="predicted"/>
<protein>
    <submittedName>
        <fullName evidence="2">Uncharacterized protein</fullName>
    </submittedName>
</protein>
<comment type="caution">
    <text evidence="2">The sequence shown here is derived from an EMBL/GenBank/DDBJ whole genome shotgun (WGS) entry which is preliminary data.</text>
</comment>
<accession>A0A9D4DUC7</accession>
<dbReference type="EMBL" id="JAIWYP010000010">
    <property type="protein sequence ID" value="KAH3754460.1"/>
    <property type="molecule type" value="Genomic_DNA"/>
</dbReference>
<reference evidence="2" key="2">
    <citation type="submission" date="2020-11" db="EMBL/GenBank/DDBJ databases">
        <authorList>
            <person name="McCartney M.A."/>
            <person name="Auch B."/>
            <person name="Kono T."/>
            <person name="Mallez S."/>
            <person name="Becker A."/>
            <person name="Gohl D.M."/>
            <person name="Silverstein K.A.T."/>
            <person name="Koren S."/>
            <person name="Bechman K.B."/>
            <person name="Herman A."/>
            <person name="Abrahante J.E."/>
            <person name="Garbe J."/>
        </authorList>
    </citation>
    <scope>NUCLEOTIDE SEQUENCE</scope>
    <source>
        <strain evidence="2">Duluth1</strain>
        <tissue evidence="2">Whole animal</tissue>
    </source>
</reference>
<organism evidence="2 3">
    <name type="scientific">Dreissena polymorpha</name>
    <name type="common">Zebra mussel</name>
    <name type="synonym">Mytilus polymorpha</name>
    <dbReference type="NCBI Taxonomy" id="45954"/>
    <lineage>
        <taxon>Eukaryota</taxon>
        <taxon>Metazoa</taxon>
        <taxon>Spiralia</taxon>
        <taxon>Lophotrochozoa</taxon>
        <taxon>Mollusca</taxon>
        <taxon>Bivalvia</taxon>
        <taxon>Autobranchia</taxon>
        <taxon>Heteroconchia</taxon>
        <taxon>Euheterodonta</taxon>
        <taxon>Imparidentia</taxon>
        <taxon>Neoheterodontei</taxon>
        <taxon>Myida</taxon>
        <taxon>Dreissenoidea</taxon>
        <taxon>Dreissenidae</taxon>
        <taxon>Dreissena</taxon>
    </lineage>
</organism>
<evidence type="ECO:0000313" key="3">
    <source>
        <dbReference type="Proteomes" id="UP000828390"/>
    </source>
</evidence>
<feature type="signal peptide" evidence="1">
    <location>
        <begin position="1"/>
        <end position="18"/>
    </location>
</feature>
<dbReference type="Proteomes" id="UP000828390">
    <property type="component" value="Unassembled WGS sequence"/>
</dbReference>
<gene>
    <name evidence="2" type="ORF">DPMN_189135</name>
</gene>
<evidence type="ECO:0000313" key="2">
    <source>
        <dbReference type="EMBL" id="KAH3754460.1"/>
    </source>
</evidence>